<evidence type="ECO:0000256" key="9">
    <source>
        <dbReference type="ARBA" id="ARBA00022989"/>
    </source>
</evidence>
<evidence type="ECO:0000256" key="7">
    <source>
        <dbReference type="ARBA" id="ARBA00022898"/>
    </source>
</evidence>
<evidence type="ECO:0000256" key="13">
    <source>
        <dbReference type="ARBA" id="ARBA00038302"/>
    </source>
</evidence>
<evidence type="ECO:0000256" key="11">
    <source>
        <dbReference type="ARBA" id="ARBA00023136"/>
    </source>
</evidence>
<dbReference type="InterPro" id="IPR015422">
    <property type="entry name" value="PyrdxlP-dep_Trfase_small"/>
</dbReference>
<dbReference type="InterPro" id="IPR002129">
    <property type="entry name" value="PyrdxlP-dep_de-COase"/>
</dbReference>
<evidence type="ECO:0000256" key="6">
    <source>
        <dbReference type="ARBA" id="ARBA00022824"/>
    </source>
</evidence>
<dbReference type="Proteomes" id="UP000799437">
    <property type="component" value="Unassembled WGS sequence"/>
</dbReference>
<dbReference type="FunFam" id="3.40.640.10:FF:000020">
    <property type="entry name" value="sphingosine-1-phosphate lyase 1"/>
    <property type="match status" value="1"/>
</dbReference>
<evidence type="ECO:0000313" key="18">
    <source>
        <dbReference type="EMBL" id="KAF2762131.1"/>
    </source>
</evidence>
<evidence type="ECO:0000256" key="5">
    <source>
        <dbReference type="ARBA" id="ARBA00022692"/>
    </source>
</evidence>
<keyword evidence="9" id="KW-1133">Transmembrane helix</keyword>
<evidence type="ECO:0000313" key="19">
    <source>
        <dbReference type="Proteomes" id="UP000799437"/>
    </source>
</evidence>
<dbReference type="Pfam" id="PF00282">
    <property type="entry name" value="Pyridoxal_deC"/>
    <property type="match status" value="1"/>
</dbReference>
<keyword evidence="10" id="KW-0443">Lipid metabolism</keyword>
<evidence type="ECO:0000256" key="14">
    <source>
        <dbReference type="ARBA" id="ARBA00038965"/>
    </source>
</evidence>
<protein>
    <recommendedName>
        <fullName evidence="14">sphinganine-1-phosphate aldolase</fullName>
        <ecNumber evidence="14">4.1.2.27</ecNumber>
    </recommendedName>
    <alternativeName>
        <fullName evidence="15">Sphingosine-1-phosphate aldolase</fullName>
    </alternativeName>
</protein>
<dbReference type="PANTHER" id="PTHR42735:SF6">
    <property type="entry name" value="SPHINGOSINE-1-PHOSPHATE LYASE 1"/>
    <property type="match status" value="1"/>
</dbReference>
<dbReference type="RefSeq" id="XP_033604582.1">
    <property type="nucleotide sequence ID" value="XM_033747951.1"/>
</dbReference>
<dbReference type="EMBL" id="ML996566">
    <property type="protein sequence ID" value="KAF2762131.1"/>
    <property type="molecule type" value="Genomic_DNA"/>
</dbReference>
<reference evidence="18" key="1">
    <citation type="journal article" date="2020" name="Stud. Mycol.">
        <title>101 Dothideomycetes genomes: a test case for predicting lifestyles and emergence of pathogens.</title>
        <authorList>
            <person name="Haridas S."/>
            <person name="Albert R."/>
            <person name="Binder M."/>
            <person name="Bloem J."/>
            <person name="Labutti K."/>
            <person name="Salamov A."/>
            <person name="Andreopoulos B."/>
            <person name="Baker S."/>
            <person name="Barry K."/>
            <person name="Bills G."/>
            <person name="Bluhm B."/>
            <person name="Cannon C."/>
            <person name="Castanera R."/>
            <person name="Culley D."/>
            <person name="Daum C."/>
            <person name="Ezra D."/>
            <person name="Gonzalez J."/>
            <person name="Henrissat B."/>
            <person name="Kuo A."/>
            <person name="Liang C."/>
            <person name="Lipzen A."/>
            <person name="Lutzoni F."/>
            <person name="Magnuson J."/>
            <person name="Mondo S."/>
            <person name="Nolan M."/>
            <person name="Ohm R."/>
            <person name="Pangilinan J."/>
            <person name="Park H.-J."/>
            <person name="Ramirez L."/>
            <person name="Alfaro M."/>
            <person name="Sun H."/>
            <person name="Tritt A."/>
            <person name="Yoshinaga Y."/>
            <person name="Zwiers L.-H."/>
            <person name="Turgeon B."/>
            <person name="Goodwin S."/>
            <person name="Spatafora J."/>
            <person name="Crous P."/>
            <person name="Grigoriev I."/>
        </authorList>
    </citation>
    <scope>NUCLEOTIDE SEQUENCE</scope>
    <source>
        <strain evidence="18">CBS 121739</strain>
    </source>
</reference>
<comment type="pathway">
    <text evidence="3">Lipid metabolism; sphingolipid metabolism.</text>
</comment>
<keyword evidence="7 16" id="KW-0663">Pyridoxal phosphate</keyword>
<dbReference type="GO" id="GO:0019752">
    <property type="term" value="P:carboxylic acid metabolic process"/>
    <property type="evidence" value="ECO:0007669"/>
    <property type="project" value="InterPro"/>
</dbReference>
<dbReference type="InterPro" id="IPR015421">
    <property type="entry name" value="PyrdxlP-dep_Trfase_major"/>
</dbReference>
<proteinExistence type="inferred from homology"/>
<dbReference type="FunFam" id="6.10.140.2150:FF:000002">
    <property type="entry name" value="Sphinganine-1-phosphate aldolase Bst1"/>
    <property type="match status" value="1"/>
</dbReference>
<evidence type="ECO:0000256" key="10">
    <source>
        <dbReference type="ARBA" id="ARBA00023098"/>
    </source>
</evidence>
<keyword evidence="12 17" id="KW-0456">Lyase</keyword>
<dbReference type="EC" id="4.1.2.27" evidence="14"/>
<organism evidence="18 19">
    <name type="scientific">Pseudovirgaria hyperparasitica</name>
    <dbReference type="NCBI Taxonomy" id="470096"/>
    <lineage>
        <taxon>Eukaryota</taxon>
        <taxon>Fungi</taxon>
        <taxon>Dikarya</taxon>
        <taxon>Ascomycota</taxon>
        <taxon>Pezizomycotina</taxon>
        <taxon>Dothideomycetes</taxon>
        <taxon>Dothideomycetes incertae sedis</taxon>
        <taxon>Acrospermales</taxon>
        <taxon>Acrospermaceae</taxon>
        <taxon>Pseudovirgaria</taxon>
    </lineage>
</organism>
<dbReference type="GO" id="GO:0030149">
    <property type="term" value="P:sphingolipid catabolic process"/>
    <property type="evidence" value="ECO:0007669"/>
    <property type="project" value="TreeGrafter"/>
</dbReference>
<keyword evidence="8" id="KW-0746">Sphingolipid metabolism</keyword>
<evidence type="ECO:0000256" key="1">
    <source>
        <dbReference type="ARBA" id="ARBA00001933"/>
    </source>
</evidence>
<dbReference type="Gene3D" id="3.40.640.10">
    <property type="entry name" value="Type I PLP-dependent aspartate aminotransferase-like (Major domain)"/>
    <property type="match status" value="1"/>
</dbReference>
<comment type="cofactor">
    <cofactor evidence="1 16 17">
        <name>pyridoxal 5'-phosphate</name>
        <dbReference type="ChEBI" id="CHEBI:597326"/>
    </cofactor>
</comment>
<dbReference type="Gene3D" id="3.90.1150.10">
    <property type="entry name" value="Aspartate Aminotransferase, domain 1"/>
    <property type="match status" value="1"/>
</dbReference>
<dbReference type="GO" id="GO:0030170">
    <property type="term" value="F:pyridoxal phosphate binding"/>
    <property type="evidence" value="ECO:0007669"/>
    <property type="project" value="InterPro"/>
</dbReference>
<keyword evidence="19" id="KW-1185">Reference proteome</keyword>
<keyword evidence="5" id="KW-0812">Transmembrane</keyword>
<dbReference type="GO" id="GO:0008117">
    <property type="term" value="F:sphinganine-1-phosphate aldolase activity"/>
    <property type="evidence" value="ECO:0007669"/>
    <property type="project" value="UniProtKB-EC"/>
</dbReference>
<evidence type="ECO:0000256" key="15">
    <source>
        <dbReference type="ARBA" id="ARBA00042568"/>
    </source>
</evidence>
<dbReference type="PANTHER" id="PTHR42735">
    <property type="match status" value="1"/>
</dbReference>
<comment type="pathway">
    <text evidence="4">Sphingolipid metabolism.</text>
</comment>
<evidence type="ECO:0000256" key="8">
    <source>
        <dbReference type="ARBA" id="ARBA00022919"/>
    </source>
</evidence>
<dbReference type="GeneID" id="54489005"/>
<gene>
    <name evidence="18" type="ORF">EJ05DRAFT_507714</name>
</gene>
<evidence type="ECO:0000256" key="3">
    <source>
        <dbReference type="ARBA" id="ARBA00004760"/>
    </source>
</evidence>
<dbReference type="OrthoDB" id="10254570at2759"/>
<evidence type="ECO:0000256" key="2">
    <source>
        <dbReference type="ARBA" id="ARBA00004389"/>
    </source>
</evidence>
<comment type="similarity">
    <text evidence="13">Belongs to the group II decarboxylase family. Sphingosine-1-phosphate lyase subfamily.</text>
</comment>
<dbReference type="InterPro" id="IPR015424">
    <property type="entry name" value="PyrdxlP-dep_Trfase"/>
</dbReference>
<keyword evidence="11" id="KW-0472">Membrane</keyword>
<dbReference type="Gene3D" id="6.10.140.2150">
    <property type="match status" value="1"/>
</dbReference>
<evidence type="ECO:0000256" key="16">
    <source>
        <dbReference type="PIRSR" id="PIRSR602129-50"/>
    </source>
</evidence>
<evidence type="ECO:0000256" key="4">
    <source>
        <dbReference type="ARBA" id="ARBA00004991"/>
    </source>
</evidence>
<dbReference type="AlphaFoldDB" id="A0A6A6WK25"/>
<name>A0A6A6WK25_9PEZI</name>
<dbReference type="InterPro" id="IPR050477">
    <property type="entry name" value="GrpII_AminoAcid_Decarb"/>
</dbReference>
<keyword evidence="6" id="KW-0256">Endoplasmic reticulum</keyword>
<dbReference type="SUPFAM" id="SSF53383">
    <property type="entry name" value="PLP-dependent transferases"/>
    <property type="match status" value="1"/>
</dbReference>
<accession>A0A6A6WK25</accession>
<comment type="subcellular location">
    <subcellularLocation>
        <location evidence="2">Endoplasmic reticulum membrane</location>
        <topology evidence="2">Single-pass membrane protein</topology>
    </subcellularLocation>
</comment>
<dbReference type="GO" id="GO:0005789">
    <property type="term" value="C:endoplasmic reticulum membrane"/>
    <property type="evidence" value="ECO:0007669"/>
    <property type="project" value="UniProtKB-SubCell"/>
</dbReference>
<sequence>MPGSSRLPVSLRDTISGPRASARKQLLALNLDLLRNIVFALFLLRWSRKAFYQLKGRGIAGSSVDAYISIRRTLYGIFLRLPGVRSKVQAGIDQSIIDLEKKLIASGPDTERFLALPQNGWTGEKVRQELEKLYEMKHTRWEDGRVSGAVYHGGDDLIKLQTEAFGKFTVSNPIHPDVFPGVRKMEAEIVSIVLGIFNAPQGSGGVTTSGGTESILMACLSARQKAYHERGVTSPEMILPDTAHTAFRKAGEYFKIKIHLVKCPAPHYKVHIPSVSRLVNPNTVLLVGSAPNFPHGIIDDISALSRLAVRKSIPLHVDCCLGSFLVPFLQKAGYESEPFDFRLKGVTSISCDTHKYGFAPKGNSTVLYRTEKLRSYQYFVSPDWSGGVYASPSIAGSRPGALIAGCWASLMTQGENGYIDACHKIVGATKRIESAIRDDPALSSDLKVIGRPLVSVVAFSSSTLYIYDIADGMSAKGWHLNALQDPPAIHVAVTLPIVAAADKMLKDLADVLEEEREKDRKRIAEGKGRKGEARGSASALYGVAGSLPNKGVVVELAKGFLDTLYKA</sequence>
<evidence type="ECO:0000256" key="17">
    <source>
        <dbReference type="RuleBase" id="RU000382"/>
    </source>
</evidence>
<evidence type="ECO:0000256" key="12">
    <source>
        <dbReference type="ARBA" id="ARBA00023239"/>
    </source>
</evidence>
<feature type="modified residue" description="N6-(pyridoxal phosphate)lysine" evidence="16">
    <location>
        <position position="355"/>
    </location>
</feature>